<comment type="caution">
    <text evidence="1">The sequence shown here is derived from an EMBL/GenBank/DDBJ whole genome shotgun (WGS) entry which is preliminary data.</text>
</comment>
<evidence type="ECO:0000313" key="1">
    <source>
        <dbReference type="EMBL" id="CAJ1386099.1"/>
    </source>
</evidence>
<keyword evidence="2" id="KW-1185">Reference proteome</keyword>
<accession>A0AA36MZ89</accession>
<organism evidence="1 2">
    <name type="scientific">Effrenium voratum</name>
    <dbReference type="NCBI Taxonomy" id="2562239"/>
    <lineage>
        <taxon>Eukaryota</taxon>
        <taxon>Sar</taxon>
        <taxon>Alveolata</taxon>
        <taxon>Dinophyceae</taxon>
        <taxon>Suessiales</taxon>
        <taxon>Symbiodiniaceae</taxon>
        <taxon>Effrenium</taxon>
    </lineage>
</organism>
<gene>
    <name evidence="1" type="ORF">EVOR1521_LOCUS12546</name>
</gene>
<protein>
    <submittedName>
        <fullName evidence="1">Uncharacterized protein</fullName>
    </submittedName>
</protein>
<proteinExistence type="predicted"/>
<dbReference type="AlphaFoldDB" id="A0AA36MZ89"/>
<dbReference type="EMBL" id="CAUJNA010001332">
    <property type="protein sequence ID" value="CAJ1386099.1"/>
    <property type="molecule type" value="Genomic_DNA"/>
</dbReference>
<reference evidence="1" key="1">
    <citation type="submission" date="2023-08" db="EMBL/GenBank/DDBJ databases">
        <authorList>
            <person name="Chen Y."/>
            <person name="Shah S."/>
            <person name="Dougan E. K."/>
            <person name="Thang M."/>
            <person name="Chan C."/>
        </authorList>
    </citation>
    <scope>NUCLEOTIDE SEQUENCE</scope>
</reference>
<dbReference type="Proteomes" id="UP001178507">
    <property type="component" value="Unassembled WGS sequence"/>
</dbReference>
<sequence>MSWNSSSVLCARMRRRPCFSSPVSIFAFAKALLLRRVPVCLKGIFHKSQAQ</sequence>
<evidence type="ECO:0000313" key="2">
    <source>
        <dbReference type="Proteomes" id="UP001178507"/>
    </source>
</evidence>
<name>A0AA36MZ89_9DINO</name>